<dbReference type="Gene3D" id="1.20.120.1080">
    <property type="match status" value="1"/>
</dbReference>
<evidence type="ECO:0000256" key="1">
    <source>
        <dbReference type="ARBA" id="ARBA00022741"/>
    </source>
</evidence>
<dbReference type="GO" id="GO:0005524">
    <property type="term" value="F:ATP binding"/>
    <property type="evidence" value="ECO:0007669"/>
    <property type="project" value="UniProtKB-KW"/>
</dbReference>
<proteinExistence type="predicted"/>
<dbReference type="CDD" id="cd17990">
    <property type="entry name" value="DEXHc_HrpB"/>
    <property type="match status" value="1"/>
</dbReference>
<dbReference type="FunFam" id="3.40.50.300:FF:002125">
    <property type="entry name" value="ATP-dependent helicase HrpB"/>
    <property type="match status" value="1"/>
</dbReference>
<dbReference type="Pfam" id="PF24473">
    <property type="entry name" value="CON_HrpB"/>
    <property type="match status" value="1"/>
</dbReference>
<dbReference type="SMART" id="SM00490">
    <property type="entry name" value="HELICc"/>
    <property type="match status" value="1"/>
</dbReference>
<keyword evidence="3 8" id="KW-0347">Helicase</keyword>
<dbReference type="SUPFAM" id="SSF52540">
    <property type="entry name" value="P-loop containing nucleoside triphosphate hydrolases"/>
    <property type="match status" value="1"/>
</dbReference>
<evidence type="ECO:0000256" key="3">
    <source>
        <dbReference type="ARBA" id="ARBA00022806"/>
    </source>
</evidence>
<dbReference type="Pfam" id="PF00270">
    <property type="entry name" value="DEAD"/>
    <property type="match status" value="1"/>
</dbReference>
<reference evidence="8" key="1">
    <citation type="submission" date="2018-01" db="EMBL/GenBank/DDBJ databases">
        <authorList>
            <person name="Yu X.-D."/>
        </authorList>
    </citation>
    <scope>NUCLEOTIDE SEQUENCE</scope>
    <source>
        <strain evidence="8">ZX-21</strain>
    </source>
</reference>
<feature type="domain" description="Helicase ATP-binding" evidence="6">
    <location>
        <begin position="14"/>
        <end position="182"/>
    </location>
</feature>
<dbReference type="NCBIfam" id="TIGR01970">
    <property type="entry name" value="DEAH_box_HrpB"/>
    <property type="match status" value="1"/>
</dbReference>
<evidence type="ECO:0000256" key="5">
    <source>
        <dbReference type="SAM" id="MobiDB-lite"/>
    </source>
</evidence>
<dbReference type="Gene3D" id="3.40.50.300">
    <property type="entry name" value="P-loop containing nucleotide triphosphate hydrolases"/>
    <property type="match status" value="2"/>
</dbReference>
<dbReference type="SMART" id="SM00487">
    <property type="entry name" value="DEXDc"/>
    <property type="match status" value="1"/>
</dbReference>
<gene>
    <name evidence="8" type="primary">hrpB</name>
    <name evidence="8" type="ORF">C0068_09690</name>
</gene>
<dbReference type="PANTHER" id="PTHR43519:SF1">
    <property type="entry name" value="ATP-DEPENDENT RNA HELICASE HRPB"/>
    <property type="match status" value="1"/>
</dbReference>
<evidence type="ECO:0000313" key="8">
    <source>
        <dbReference type="EMBL" id="POP52885.1"/>
    </source>
</evidence>
<dbReference type="GO" id="GO:0016787">
    <property type="term" value="F:hydrolase activity"/>
    <property type="evidence" value="ECO:0007669"/>
    <property type="project" value="UniProtKB-KW"/>
</dbReference>
<dbReference type="CDD" id="cd18791">
    <property type="entry name" value="SF2_C_RHA"/>
    <property type="match status" value="1"/>
</dbReference>
<feature type="region of interest" description="Disordered" evidence="5">
    <location>
        <begin position="821"/>
        <end position="848"/>
    </location>
</feature>
<evidence type="ECO:0000259" key="7">
    <source>
        <dbReference type="PROSITE" id="PS51194"/>
    </source>
</evidence>
<name>A0A2S4HFW3_9GAMM</name>
<dbReference type="EMBL" id="PQGG01000021">
    <property type="protein sequence ID" value="POP52885.1"/>
    <property type="molecule type" value="Genomic_DNA"/>
</dbReference>
<feature type="domain" description="Helicase C-terminal" evidence="7">
    <location>
        <begin position="202"/>
        <end position="375"/>
    </location>
</feature>
<keyword evidence="2" id="KW-0378">Hydrolase</keyword>
<dbReference type="PROSITE" id="PS51194">
    <property type="entry name" value="HELICASE_CTER"/>
    <property type="match status" value="1"/>
</dbReference>
<dbReference type="InterPro" id="IPR007502">
    <property type="entry name" value="Helicase-assoc_dom"/>
</dbReference>
<dbReference type="Pfam" id="PF00271">
    <property type="entry name" value="Helicase_C"/>
    <property type="match status" value="1"/>
</dbReference>
<dbReference type="InterPro" id="IPR010225">
    <property type="entry name" value="HrpB"/>
</dbReference>
<evidence type="ECO:0000256" key="4">
    <source>
        <dbReference type="ARBA" id="ARBA00022840"/>
    </source>
</evidence>
<dbReference type="PROSITE" id="PS51192">
    <property type="entry name" value="HELICASE_ATP_BIND_1"/>
    <property type="match status" value="1"/>
</dbReference>
<dbReference type="OrthoDB" id="9805617at2"/>
<keyword evidence="1" id="KW-0547">Nucleotide-binding</keyword>
<sequence length="848" mass="92683">MADLPIQSVIPDIRSALATGNELVLEAPPGAGKTTGVPLALLEESWLGSQRIVMLEPRRIAAKSAAERMAELLGERVGVTVGYRMRMETLVSQTTRIEVVTEGVLTRMLQDDPSLDGIGLLIFDEFHERSLDADLGLALTLESRKLFGDLRNAPLKLLLMSATLDGSRVSELLNGAPVVRSLGRQFPVAIRYGEAYRPNQFLIERVCVAVRQALAENLGSILVFLPGQAEIRRCFAVLSVEYPSESVIFAPLYGDLSLAEQRRAIAPSPSGVRKVVLATSIAESSLTIDGISVVVDCGLSRVPSFDPRTGMSRLDTRRLSRASADQRAGRAGRLSEGVCYRLWSEAQNNELLAFSEPEIAQADLASLCLQILRWGIDDAAKLRWMDPPPAAAFQQAVDLLLKLGAVTKVNGLVSITAHGEAMAGLPVHPRLAHMLLKGQALGSGVLACELAAILSERSFGPKDNADIQLRLAMMRGEFHVDRQSQGLVARLKKQQQQFLRLLSKHGGSDKTTLEFDVDVDVDVDAGVLLAFAYPDRIAKQRRERGSDYVLSNGRAASLQIADGLNYSLYLVAASLGGVAGNRSDSIYLAAALDSRHFEGALADMVTTQCHAEWDETKGRFIAERRYSLGAIVLKSETLRDVSAEEQRAALLDFVRRRGLGVFEWSELVQQWRARVSLLGRIDCAPGNWPDVSDEGLLATLDVWLSPYLDGVNSLQGIKRLDLSRILASLLDWPQQQALNALAPESFVVPSGSARKIDYCQSPPVLAVKLQEMFGCQDTPTIANGRQALTVHLLSPARRPLQVTQDLAGFWRGSYQDVKKEMKGRYPKHPWPDDPTTAVATARLKPKPT</sequence>
<dbReference type="InterPro" id="IPR013689">
    <property type="entry name" value="RNA_helicase_ATP-dep_HrpB_C"/>
</dbReference>
<dbReference type="InterPro" id="IPR011545">
    <property type="entry name" value="DEAD/DEAH_box_helicase_dom"/>
</dbReference>
<dbReference type="SMART" id="SM00847">
    <property type="entry name" value="HA2"/>
    <property type="match status" value="1"/>
</dbReference>
<dbReference type="RefSeq" id="WP_103684302.1">
    <property type="nucleotide sequence ID" value="NZ_PQGG01000021.1"/>
</dbReference>
<dbReference type="InterPro" id="IPR001650">
    <property type="entry name" value="Helicase_C-like"/>
</dbReference>
<dbReference type="InterPro" id="IPR049614">
    <property type="entry name" value="HrpB_DEXH"/>
</dbReference>
<protein>
    <submittedName>
        <fullName evidence="8">ATP-dependent helicase HrpB</fullName>
    </submittedName>
</protein>
<keyword evidence="4" id="KW-0067">ATP-binding</keyword>
<dbReference type="InterPro" id="IPR014001">
    <property type="entry name" value="Helicase_ATP-bd"/>
</dbReference>
<dbReference type="GO" id="GO:0003676">
    <property type="term" value="F:nucleic acid binding"/>
    <property type="evidence" value="ECO:0007669"/>
    <property type="project" value="InterPro"/>
</dbReference>
<comment type="caution">
    <text evidence="8">The sequence shown here is derived from an EMBL/GenBank/DDBJ whole genome shotgun (WGS) entry which is preliminary data.</text>
</comment>
<organism evidence="8 9">
    <name type="scientific">Zhongshania marina</name>
    <dbReference type="NCBI Taxonomy" id="2304603"/>
    <lineage>
        <taxon>Bacteria</taxon>
        <taxon>Pseudomonadati</taxon>
        <taxon>Pseudomonadota</taxon>
        <taxon>Gammaproteobacteria</taxon>
        <taxon>Cellvibrionales</taxon>
        <taxon>Spongiibacteraceae</taxon>
        <taxon>Zhongshania</taxon>
    </lineage>
</organism>
<dbReference type="Pfam" id="PF08482">
    <property type="entry name" value="HrpB_C"/>
    <property type="match status" value="1"/>
</dbReference>
<evidence type="ECO:0000256" key="2">
    <source>
        <dbReference type="ARBA" id="ARBA00022801"/>
    </source>
</evidence>
<dbReference type="InterPro" id="IPR027417">
    <property type="entry name" value="P-loop_NTPase"/>
</dbReference>
<dbReference type="GO" id="GO:0004386">
    <property type="term" value="F:helicase activity"/>
    <property type="evidence" value="ECO:0007669"/>
    <property type="project" value="UniProtKB-KW"/>
</dbReference>
<dbReference type="InterPro" id="IPR056329">
    <property type="entry name" value="CON_HrpB"/>
</dbReference>
<dbReference type="PIRSF" id="PIRSF005496">
    <property type="entry name" value="ATP_hel_hrpB"/>
    <property type="match status" value="1"/>
</dbReference>
<accession>A0A2S4HFW3</accession>
<dbReference type="PANTHER" id="PTHR43519">
    <property type="entry name" value="ATP-DEPENDENT RNA HELICASE HRPB"/>
    <property type="match status" value="1"/>
</dbReference>
<dbReference type="Proteomes" id="UP000237222">
    <property type="component" value="Unassembled WGS sequence"/>
</dbReference>
<evidence type="ECO:0000259" key="6">
    <source>
        <dbReference type="PROSITE" id="PS51192"/>
    </source>
</evidence>
<evidence type="ECO:0000313" key="9">
    <source>
        <dbReference type="Proteomes" id="UP000237222"/>
    </source>
</evidence>
<dbReference type="AlphaFoldDB" id="A0A2S4HFW3"/>